<protein>
    <recommendedName>
        <fullName evidence="6">Glutathione peroxidase</fullName>
    </recommendedName>
</protein>
<dbReference type="InterPro" id="IPR029759">
    <property type="entry name" value="GPX_AS"/>
</dbReference>
<keyword evidence="4 6" id="KW-0560">Oxidoreductase</keyword>
<evidence type="ECO:0000259" key="7">
    <source>
        <dbReference type="PROSITE" id="PS51352"/>
    </source>
</evidence>
<dbReference type="PROSITE" id="PS00460">
    <property type="entry name" value="GLUTATHIONE_PEROXID_1"/>
    <property type="match status" value="1"/>
</dbReference>
<gene>
    <name evidence="8" type="ORF">RDB_LOCUS197382</name>
</gene>
<evidence type="ECO:0000256" key="2">
    <source>
        <dbReference type="ARBA" id="ARBA00022559"/>
    </source>
</evidence>
<evidence type="ECO:0000313" key="9">
    <source>
        <dbReference type="Proteomes" id="UP000663841"/>
    </source>
</evidence>
<dbReference type="PANTHER" id="PTHR11592:SF78">
    <property type="entry name" value="GLUTATHIONE PEROXIDASE"/>
    <property type="match status" value="1"/>
</dbReference>
<feature type="domain" description="Thioredoxin" evidence="7">
    <location>
        <begin position="79"/>
        <end position="240"/>
    </location>
</feature>
<dbReference type="GO" id="GO:0140824">
    <property type="term" value="F:thioredoxin-dependent peroxiredoxin activity"/>
    <property type="evidence" value="ECO:0007669"/>
    <property type="project" value="UniProtKB-EC"/>
</dbReference>
<comment type="caution">
    <text evidence="8">The sequence shown here is derived from an EMBL/GenBank/DDBJ whole genome shotgun (WGS) entry which is preliminary data.</text>
</comment>
<organism evidence="8 9">
    <name type="scientific">Rhizoctonia solani</name>
    <dbReference type="NCBI Taxonomy" id="456999"/>
    <lineage>
        <taxon>Eukaryota</taxon>
        <taxon>Fungi</taxon>
        <taxon>Dikarya</taxon>
        <taxon>Basidiomycota</taxon>
        <taxon>Agaricomycotina</taxon>
        <taxon>Agaricomycetes</taxon>
        <taxon>Cantharellales</taxon>
        <taxon>Ceratobasidiaceae</taxon>
        <taxon>Rhizoctonia</taxon>
    </lineage>
</organism>
<dbReference type="FunFam" id="3.40.30.10:FF:000010">
    <property type="entry name" value="Glutathione peroxidase"/>
    <property type="match status" value="1"/>
</dbReference>
<comment type="similarity">
    <text evidence="1 6">Belongs to the glutathione peroxidase family.</text>
</comment>
<dbReference type="AlphaFoldDB" id="A0A8H3H373"/>
<dbReference type="Gene3D" id="3.40.30.10">
    <property type="entry name" value="Glutaredoxin"/>
    <property type="match status" value="1"/>
</dbReference>
<keyword evidence="3" id="KW-0049">Antioxidant</keyword>
<proteinExistence type="inferred from homology"/>
<dbReference type="InterPro" id="IPR029760">
    <property type="entry name" value="GPX_CS"/>
</dbReference>
<evidence type="ECO:0000256" key="4">
    <source>
        <dbReference type="ARBA" id="ARBA00023002"/>
    </source>
</evidence>
<dbReference type="OrthoDB" id="366230at2759"/>
<keyword evidence="2 6" id="KW-0575">Peroxidase</keyword>
<evidence type="ECO:0000256" key="6">
    <source>
        <dbReference type="RuleBase" id="RU000499"/>
    </source>
</evidence>
<evidence type="ECO:0000256" key="1">
    <source>
        <dbReference type="ARBA" id="ARBA00006926"/>
    </source>
</evidence>
<dbReference type="SUPFAM" id="SSF52833">
    <property type="entry name" value="Thioredoxin-like"/>
    <property type="match status" value="1"/>
</dbReference>
<dbReference type="PROSITE" id="PS51352">
    <property type="entry name" value="THIOREDOXIN_2"/>
    <property type="match status" value="1"/>
</dbReference>
<accession>A0A8H3H373</accession>
<dbReference type="Proteomes" id="UP000663841">
    <property type="component" value="Unassembled WGS sequence"/>
</dbReference>
<name>A0A8H3H373_9AGAM</name>
<evidence type="ECO:0000256" key="3">
    <source>
        <dbReference type="ARBA" id="ARBA00022862"/>
    </source>
</evidence>
<dbReference type="GO" id="GO:0034599">
    <property type="term" value="P:cellular response to oxidative stress"/>
    <property type="evidence" value="ECO:0007669"/>
    <property type="project" value="TreeGrafter"/>
</dbReference>
<comment type="catalytic activity">
    <reaction evidence="5">
        <text>a hydroperoxide + [thioredoxin]-dithiol = an alcohol + [thioredoxin]-disulfide + H2O</text>
        <dbReference type="Rhea" id="RHEA:62620"/>
        <dbReference type="Rhea" id="RHEA-COMP:10698"/>
        <dbReference type="Rhea" id="RHEA-COMP:10700"/>
        <dbReference type="ChEBI" id="CHEBI:15377"/>
        <dbReference type="ChEBI" id="CHEBI:29950"/>
        <dbReference type="ChEBI" id="CHEBI:30879"/>
        <dbReference type="ChEBI" id="CHEBI:35924"/>
        <dbReference type="ChEBI" id="CHEBI:50058"/>
        <dbReference type="EC" id="1.11.1.24"/>
    </reaction>
</comment>
<dbReference type="PRINTS" id="PR01011">
    <property type="entry name" value="GLUTPROXDASE"/>
</dbReference>
<evidence type="ECO:0000256" key="5">
    <source>
        <dbReference type="ARBA" id="ARBA00049091"/>
    </source>
</evidence>
<dbReference type="PANTHER" id="PTHR11592">
    <property type="entry name" value="GLUTATHIONE PEROXIDASE"/>
    <property type="match status" value="1"/>
</dbReference>
<dbReference type="CDD" id="cd00340">
    <property type="entry name" value="GSH_Peroxidase"/>
    <property type="match status" value="1"/>
</dbReference>
<dbReference type="PROSITE" id="PS00763">
    <property type="entry name" value="GLUTATHIONE_PEROXID_2"/>
    <property type="match status" value="1"/>
</dbReference>
<dbReference type="InterPro" id="IPR013766">
    <property type="entry name" value="Thioredoxin_domain"/>
</dbReference>
<reference evidence="8" key="1">
    <citation type="submission" date="2021-01" db="EMBL/GenBank/DDBJ databases">
        <authorList>
            <person name="Kaushik A."/>
        </authorList>
    </citation>
    <scope>NUCLEOTIDE SEQUENCE</scope>
    <source>
        <strain evidence="8">AG3-T5</strain>
    </source>
</reference>
<sequence>MADNCKQLVGVWHRIARNIAPYASSRVVRPTPIKGPGPRLAWTPSYINLSPPTSNLPLKYLTTSLAPNYHRTLYTTTTLSIMSTFYDLKAATPRGEEYSFDQLKGKVVLIVNVASKCGFTPQYTGLEALYKKYKDRGLVILGFPCNQFRGQEPGTDEEIAEFCQINHGVSFPLMKKSDVNGDDANEVYKYLKNQKSGLLGLTRIKWNFEKFLIDRQGNVVGRWASTTAPESLASEIEKHL</sequence>
<dbReference type="EMBL" id="CAJMWW010000642">
    <property type="protein sequence ID" value="CAE6478087.1"/>
    <property type="molecule type" value="Genomic_DNA"/>
</dbReference>
<dbReference type="PROSITE" id="PS51355">
    <property type="entry name" value="GLUTATHIONE_PEROXID_3"/>
    <property type="match status" value="1"/>
</dbReference>
<dbReference type="Pfam" id="PF00255">
    <property type="entry name" value="GSHPx"/>
    <property type="match status" value="1"/>
</dbReference>
<dbReference type="InterPro" id="IPR036249">
    <property type="entry name" value="Thioredoxin-like_sf"/>
</dbReference>
<dbReference type="InterPro" id="IPR000889">
    <property type="entry name" value="Glutathione_peroxidase"/>
</dbReference>
<evidence type="ECO:0000313" key="8">
    <source>
        <dbReference type="EMBL" id="CAE6478087.1"/>
    </source>
</evidence>